<protein>
    <submittedName>
        <fullName evidence="2">Uncharacterized protein</fullName>
    </submittedName>
</protein>
<evidence type="ECO:0000313" key="3">
    <source>
        <dbReference type="Proteomes" id="UP000287651"/>
    </source>
</evidence>
<feature type="compositionally biased region" description="Basic and acidic residues" evidence="1">
    <location>
        <begin position="1"/>
        <end position="19"/>
    </location>
</feature>
<reference evidence="2 3" key="1">
    <citation type="journal article" date="2014" name="Agronomy (Basel)">
        <title>A Draft Genome Sequence for Ensete ventricosum, the Drought-Tolerant Tree Against Hunger.</title>
        <authorList>
            <person name="Harrison J."/>
            <person name="Moore K.A."/>
            <person name="Paszkiewicz K."/>
            <person name="Jones T."/>
            <person name="Grant M."/>
            <person name="Ambacheew D."/>
            <person name="Muzemil S."/>
            <person name="Studholme D.J."/>
        </authorList>
    </citation>
    <scope>NUCLEOTIDE SEQUENCE [LARGE SCALE GENOMIC DNA]</scope>
</reference>
<name>A0A427ARJ9_ENSVE</name>
<feature type="region of interest" description="Disordered" evidence="1">
    <location>
        <begin position="1"/>
        <end position="31"/>
    </location>
</feature>
<sequence>MEEEEEGRKSPPKNQEEKPQGGGGGGWGRWGISSFSMSSDLLKAAEDISRNVHDLLLFLIRLF</sequence>
<evidence type="ECO:0000256" key="1">
    <source>
        <dbReference type="SAM" id="MobiDB-lite"/>
    </source>
</evidence>
<feature type="compositionally biased region" description="Gly residues" evidence="1">
    <location>
        <begin position="20"/>
        <end position="29"/>
    </location>
</feature>
<dbReference type="EMBL" id="AMZH03001564">
    <property type="protein sequence ID" value="RRT78874.1"/>
    <property type="molecule type" value="Genomic_DNA"/>
</dbReference>
<gene>
    <name evidence="2" type="ORF">B296_00026455</name>
</gene>
<comment type="caution">
    <text evidence="2">The sequence shown here is derived from an EMBL/GenBank/DDBJ whole genome shotgun (WGS) entry which is preliminary data.</text>
</comment>
<accession>A0A427ARJ9</accession>
<dbReference type="Proteomes" id="UP000287651">
    <property type="component" value="Unassembled WGS sequence"/>
</dbReference>
<evidence type="ECO:0000313" key="2">
    <source>
        <dbReference type="EMBL" id="RRT78874.1"/>
    </source>
</evidence>
<dbReference type="AlphaFoldDB" id="A0A427ARJ9"/>
<organism evidence="2 3">
    <name type="scientific">Ensete ventricosum</name>
    <name type="common">Abyssinian banana</name>
    <name type="synonym">Musa ensete</name>
    <dbReference type="NCBI Taxonomy" id="4639"/>
    <lineage>
        <taxon>Eukaryota</taxon>
        <taxon>Viridiplantae</taxon>
        <taxon>Streptophyta</taxon>
        <taxon>Embryophyta</taxon>
        <taxon>Tracheophyta</taxon>
        <taxon>Spermatophyta</taxon>
        <taxon>Magnoliopsida</taxon>
        <taxon>Liliopsida</taxon>
        <taxon>Zingiberales</taxon>
        <taxon>Musaceae</taxon>
        <taxon>Ensete</taxon>
    </lineage>
</organism>
<proteinExistence type="predicted"/>